<organism evidence="7 8">
    <name type="scientific">Trebonia kvetii</name>
    <dbReference type="NCBI Taxonomy" id="2480626"/>
    <lineage>
        <taxon>Bacteria</taxon>
        <taxon>Bacillati</taxon>
        <taxon>Actinomycetota</taxon>
        <taxon>Actinomycetes</taxon>
        <taxon>Streptosporangiales</taxon>
        <taxon>Treboniaceae</taxon>
        <taxon>Trebonia</taxon>
    </lineage>
</organism>
<dbReference type="CDD" id="cd07018">
    <property type="entry name" value="S49_SppA_67K_type"/>
    <property type="match status" value="1"/>
</dbReference>
<protein>
    <submittedName>
        <fullName evidence="7">Signal peptide peptidase SppA</fullName>
    </submittedName>
</protein>
<gene>
    <name evidence="7" type="primary">sppA</name>
    <name evidence="7" type="ORF">EAS64_17020</name>
</gene>
<dbReference type="InterPro" id="IPR004634">
    <property type="entry name" value="Pept_S49_pIV"/>
</dbReference>
<comment type="similarity">
    <text evidence="1">Belongs to the peptidase S49 family.</text>
</comment>
<dbReference type="SUPFAM" id="SSF52096">
    <property type="entry name" value="ClpP/crotonase"/>
    <property type="match status" value="2"/>
</dbReference>
<dbReference type="InterPro" id="IPR002142">
    <property type="entry name" value="Peptidase_S49"/>
</dbReference>
<dbReference type="PANTHER" id="PTHR33209">
    <property type="entry name" value="PROTEASE 4"/>
    <property type="match status" value="1"/>
</dbReference>
<dbReference type="Gene3D" id="6.20.330.10">
    <property type="match status" value="1"/>
</dbReference>
<dbReference type="GO" id="GO:0016020">
    <property type="term" value="C:membrane"/>
    <property type="evidence" value="ECO:0007669"/>
    <property type="project" value="InterPro"/>
</dbReference>
<dbReference type="Proteomes" id="UP000460272">
    <property type="component" value="Unassembled WGS sequence"/>
</dbReference>
<comment type="caution">
    <text evidence="7">The sequence shown here is derived from an EMBL/GenBank/DDBJ whole genome shotgun (WGS) entry which is preliminary data.</text>
</comment>
<dbReference type="CDD" id="cd07023">
    <property type="entry name" value="S49_Sppa_N_C"/>
    <property type="match status" value="1"/>
</dbReference>
<proteinExistence type="inferred from homology"/>
<keyword evidence="4" id="KW-0720">Serine protease</keyword>
<feature type="active site" description="Nucleophile" evidence="5">
    <location>
        <position position="376"/>
    </location>
</feature>
<dbReference type="InterPro" id="IPR047272">
    <property type="entry name" value="S49_SppA_C"/>
</dbReference>
<evidence type="ECO:0000313" key="7">
    <source>
        <dbReference type="EMBL" id="TVZ04110.1"/>
    </source>
</evidence>
<dbReference type="RefSeq" id="WP_145853980.1">
    <property type="nucleotide sequence ID" value="NZ_RPFW01000003.1"/>
</dbReference>
<dbReference type="GO" id="GO:0006465">
    <property type="term" value="P:signal peptide processing"/>
    <property type="evidence" value="ECO:0007669"/>
    <property type="project" value="InterPro"/>
</dbReference>
<evidence type="ECO:0000256" key="5">
    <source>
        <dbReference type="PIRSR" id="PIRSR001217-1"/>
    </source>
</evidence>
<dbReference type="GO" id="GO:0008236">
    <property type="term" value="F:serine-type peptidase activity"/>
    <property type="evidence" value="ECO:0007669"/>
    <property type="project" value="UniProtKB-KW"/>
</dbReference>
<dbReference type="InterPro" id="IPR029045">
    <property type="entry name" value="ClpP/crotonase-like_dom_sf"/>
</dbReference>
<evidence type="ECO:0000256" key="3">
    <source>
        <dbReference type="ARBA" id="ARBA00022801"/>
    </source>
</evidence>
<accession>A0A6P2BYV9</accession>
<keyword evidence="3" id="KW-0378">Hydrolase</keyword>
<keyword evidence="2" id="KW-0645">Protease</keyword>
<feature type="domain" description="Peptidase S49" evidence="6">
    <location>
        <begin position="116"/>
        <end position="249"/>
    </location>
</feature>
<feature type="domain" description="Peptidase S49" evidence="6">
    <location>
        <begin position="359"/>
        <end position="512"/>
    </location>
</feature>
<sequence length="587" mass="61622">MAEAKLAGQIARMRQRRTGPLILELDLTDGIAEGQPADPLAALLTMRRTRLQDVLDGLRRAAADHKVRALVVKVGGSRIGLAKIQELRAAIGDFRKSGKLAVAWSESFGDFLHGNLPYYLATGFDRIYLQPSGSLGLTGVAVEQVFLRNALDKLGIDFQSAKRHEFKSAADPLTEAGFTGPARKAAARLAESVTEQLAGAIAAGRGLSVEQAAALIANGPYLALQALDAGLVDGLMYRDEVYDQVRRDAGHDAMLLYLQRYQRTQSLGDLPRRLGSSVQSIGPGQHERCVAMIYAHGAIRQGRSGRGGPGGSGMGSDTVAAALRAAAADENVRAVVLRVNSPGGSAVASDVIWREVVRLRAAGKPVVVSMGDVAASGGYFISAPADVIVAQPGTITGSIGVIMGKPVLQDLFERAGVTTDSITDGAGAAQATMFSSARPFSEAEWARINAWLDAIYADFTAKVASGRRMPLDRVHELARGRVWTGADAIAAGLADEAGGMREATAIARKRAGLPDDAPVRVYPRLGPLDQLRPAESSEARPAARSAVGAGSLAALFADGWGPAWRFAAAAGLPPYGPLTLPGVWTIS</sequence>
<dbReference type="PANTHER" id="PTHR33209:SF1">
    <property type="entry name" value="PEPTIDASE S49 DOMAIN-CONTAINING PROTEIN"/>
    <property type="match status" value="1"/>
</dbReference>
<evidence type="ECO:0000256" key="1">
    <source>
        <dbReference type="ARBA" id="ARBA00008683"/>
    </source>
</evidence>
<evidence type="ECO:0000256" key="4">
    <source>
        <dbReference type="ARBA" id="ARBA00022825"/>
    </source>
</evidence>
<dbReference type="PIRSF" id="PIRSF001217">
    <property type="entry name" value="Protease_4_SppA"/>
    <property type="match status" value="1"/>
</dbReference>
<evidence type="ECO:0000256" key="2">
    <source>
        <dbReference type="ARBA" id="ARBA00022670"/>
    </source>
</evidence>
<feature type="active site" description="Proton donor/acceptor" evidence="5">
    <location>
        <position position="167"/>
    </location>
</feature>
<dbReference type="NCBIfam" id="TIGR00705">
    <property type="entry name" value="SppA_67K"/>
    <property type="match status" value="1"/>
</dbReference>
<dbReference type="OrthoDB" id="9764363at2"/>
<evidence type="ECO:0000259" key="6">
    <source>
        <dbReference type="Pfam" id="PF01343"/>
    </source>
</evidence>
<dbReference type="EMBL" id="RPFW01000003">
    <property type="protein sequence ID" value="TVZ04110.1"/>
    <property type="molecule type" value="Genomic_DNA"/>
</dbReference>
<dbReference type="Pfam" id="PF01343">
    <property type="entry name" value="Peptidase_S49"/>
    <property type="match status" value="2"/>
</dbReference>
<dbReference type="Gene3D" id="3.90.226.10">
    <property type="entry name" value="2-enoyl-CoA Hydratase, Chain A, domain 1"/>
    <property type="match status" value="2"/>
</dbReference>
<reference evidence="7 8" key="1">
    <citation type="submission" date="2018-11" db="EMBL/GenBank/DDBJ databases">
        <title>Trebonia kvetii gen.nov., sp.nov., a novel acidophilic actinobacterium, and proposal of the new actinobacterial family Treboniaceae fam. nov.</title>
        <authorList>
            <person name="Rapoport D."/>
            <person name="Sagova-Mareckova M."/>
            <person name="Sedlacek I."/>
            <person name="Provaznik J."/>
            <person name="Kralova S."/>
            <person name="Pavlinic D."/>
            <person name="Benes V."/>
            <person name="Kopecky J."/>
        </authorList>
    </citation>
    <scope>NUCLEOTIDE SEQUENCE [LARGE SCALE GENOMIC DNA]</scope>
    <source>
        <strain evidence="7 8">15Tr583</strain>
    </source>
</reference>
<evidence type="ECO:0000313" key="8">
    <source>
        <dbReference type="Proteomes" id="UP000460272"/>
    </source>
</evidence>
<dbReference type="InterPro" id="IPR047217">
    <property type="entry name" value="S49_SppA_67K_type_N"/>
</dbReference>
<dbReference type="AlphaFoldDB" id="A0A6P2BYV9"/>
<name>A0A6P2BYV9_9ACTN</name>
<keyword evidence="8" id="KW-1185">Reference proteome</keyword>